<dbReference type="AlphaFoldDB" id="A0A345Z2B0"/>
<dbReference type="PANTHER" id="PTHR42646">
    <property type="entry name" value="FLAP ENDONUCLEASE XNI"/>
    <property type="match status" value="1"/>
</dbReference>
<evidence type="ECO:0000256" key="1">
    <source>
        <dbReference type="ARBA" id="ARBA00022722"/>
    </source>
</evidence>
<evidence type="ECO:0000259" key="6">
    <source>
        <dbReference type="SMART" id="SM00475"/>
    </source>
</evidence>
<dbReference type="InterPro" id="IPR036279">
    <property type="entry name" value="5-3_exonuclease_C_sf"/>
</dbReference>
<feature type="domain" description="5'-3' exonuclease" evidence="6">
    <location>
        <begin position="10"/>
        <end position="275"/>
    </location>
</feature>
<dbReference type="Gene3D" id="3.40.50.1010">
    <property type="entry name" value="5'-nuclease"/>
    <property type="match status" value="1"/>
</dbReference>
<dbReference type="GO" id="GO:0017108">
    <property type="term" value="F:5'-flap endonuclease activity"/>
    <property type="evidence" value="ECO:0007669"/>
    <property type="project" value="InterPro"/>
</dbReference>
<protein>
    <recommendedName>
        <fullName evidence="5">5'-3' exonuclease</fullName>
    </recommendedName>
</protein>
<sequence>MEKGAVVNQNPILVVDGYHLLHKGYYGSLKRTKLPRNRDGILINAVYTFVANINDYINSNKYHTIIVTFDVGKGCWRKELYPEYKAKRKDTPEDLIPQMQLVREFLTFINIPWYEKENFEGDDVMGTIAKISNSLGYNVHILSNDRDTFQLINEKTSVILKGNKDEDDQIIHKESVFEKYGCTPNQIPDLKSLMGDPSDNIKGVRGMHYTTAIELLSEYQNIENIFKNIENIDQRQTERLIRNRDQIFLNKKIATIQKNLKLGHIDFRPLKINYKSYIYFLKRERMWAFVSRIENKINDNQNSQ</sequence>
<evidence type="ECO:0000313" key="7">
    <source>
        <dbReference type="EMBL" id="AXK50739.1"/>
    </source>
</evidence>
<evidence type="ECO:0000256" key="4">
    <source>
        <dbReference type="ARBA" id="ARBA00049957"/>
    </source>
</evidence>
<comment type="function">
    <text evidence="4">5'-3' exonuclease acting preferentially on double-stranded DNA.</text>
</comment>
<keyword evidence="8" id="KW-1185">Reference proteome</keyword>
<dbReference type="SMART" id="SM00475">
    <property type="entry name" value="53EXOc"/>
    <property type="match status" value="1"/>
</dbReference>
<dbReference type="InterPro" id="IPR020045">
    <property type="entry name" value="DNA_polI_H3TH"/>
</dbReference>
<dbReference type="RefSeq" id="WP_115557668.1">
    <property type="nucleotide sequence ID" value="NZ_CP031376.1"/>
</dbReference>
<dbReference type="Proteomes" id="UP000254792">
    <property type="component" value="Chromosome"/>
</dbReference>
<keyword evidence="1" id="KW-0540">Nuclease</keyword>
<dbReference type="CDD" id="cd09898">
    <property type="entry name" value="H3TH_53EXO"/>
    <property type="match status" value="1"/>
</dbReference>
<dbReference type="KEGG" id="salx:SALLE_v1c00630"/>
<evidence type="ECO:0000256" key="3">
    <source>
        <dbReference type="ARBA" id="ARBA00023125"/>
    </source>
</evidence>
<dbReference type="Pfam" id="PF01367">
    <property type="entry name" value="5_3_exonuc"/>
    <property type="match status" value="1"/>
</dbReference>
<name>A0A345Z2B0_9MOLU</name>
<evidence type="ECO:0000256" key="2">
    <source>
        <dbReference type="ARBA" id="ARBA00022801"/>
    </source>
</evidence>
<dbReference type="InterPro" id="IPR020046">
    <property type="entry name" value="5-3_exonucl_a-hlix_arch_N"/>
</dbReference>
<dbReference type="SMART" id="SM00279">
    <property type="entry name" value="HhH2"/>
    <property type="match status" value="1"/>
</dbReference>
<reference evidence="7 8" key="1">
    <citation type="submission" date="2018-07" db="EMBL/GenBank/DDBJ databases">
        <title>Complete genome sequence of Spiroplasma alleghenense PLHS-1 (ATCC 51752).</title>
        <authorList>
            <person name="Chou L."/>
            <person name="Lee T.-Y."/>
            <person name="Tsai Y.-M."/>
            <person name="Kuo C.-H."/>
        </authorList>
    </citation>
    <scope>NUCLEOTIDE SEQUENCE [LARGE SCALE GENOMIC DNA]</scope>
    <source>
        <strain evidence="7 8">PLHS-1</strain>
    </source>
</reference>
<organism evidence="7 8">
    <name type="scientific">Spiroplasma alleghenense</name>
    <dbReference type="NCBI Taxonomy" id="216931"/>
    <lineage>
        <taxon>Bacteria</taxon>
        <taxon>Bacillati</taxon>
        <taxon>Mycoplasmatota</taxon>
        <taxon>Mollicutes</taxon>
        <taxon>Entomoplasmatales</taxon>
        <taxon>Spiroplasmataceae</taxon>
        <taxon>Spiroplasma</taxon>
    </lineage>
</organism>
<dbReference type="GO" id="GO:0008409">
    <property type="term" value="F:5'-3' exonuclease activity"/>
    <property type="evidence" value="ECO:0007669"/>
    <property type="project" value="InterPro"/>
</dbReference>
<dbReference type="InterPro" id="IPR038969">
    <property type="entry name" value="FEN"/>
</dbReference>
<dbReference type="CDD" id="cd09859">
    <property type="entry name" value="PIN_53EXO"/>
    <property type="match status" value="1"/>
</dbReference>
<evidence type="ECO:0000256" key="5">
    <source>
        <dbReference type="ARBA" id="ARBA00050026"/>
    </source>
</evidence>
<dbReference type="OrthoDB" id="9806424at2"/>
<accession>A0A345Z2B0</accession>
<dbReference type="InterPro" id="IPR002421">
    <property type="entry name" value="5-3_exonuclease"/>
</dbReference>
<keyword evidence="2" id="KW-0378">Hydrolase</keyword>
<gene>
    <name evidence="7" type="primary">polA</name>
    <name evidence="7" type="ORF">SALLE_v1c00630</name>
</gene>
<proteinExistence type="predicted"/>
<dbReference type="Gene3D" id="1.10.150.20">
    <property type="entry name" value="5' to 3' exonuclease, C-terminal subdomain"/>
    <property type="match status" value="1"/>
</dbReference>
<dbReference type="FunFam" id="1.10.150.20:FF:000003">
    <property type="entry name" value="DNA polymerase I"/>
    <property type="match status" value="1"/>
</dbReference>
<dbReference type="SUPFAM" id="SSF47807">
    <property type="entry name" value="5' to 3' exonuclease, C-terminal subdomain"/>
    <property type="match status" value="1"/>
</dbReference>
<dbReference type="PANTHER" id="PTHR42646:SF2">
    <property type="entry name" value="5'-3' EXONUCLEASE FAMILY PROTEIN"/>
    <property type="match status" value="1"/>
</dbReference>
<keyword evidence="3" id="KW-0238">DNA-binding</keyword>
<dbReference type="EMBL" id="CP031376">
    <property type="protein sequence ID" value="AXK50739.1"/>
    <property type="molecule type" value="Genomic_DNA"/>
</dbReference>
<dbReference type="InterPro" id="IPR008918">
    <property type="entry name" value="HhH2"/>
</dbReference>
<dbReference type="Pfam" id="PF02739">
    <property type="entry name" value="5_3_exonuc_N"/>
    <property type="match status" value="1"/>
</dbReference>
<dbReference type="InterPro" id="IPR029060">
    <property type="entry name" value="PIN-like_dom_sf"/>
</dbReference>
<dbReference type="GO" id="GO:0003677">
    <property type="term" value="F:DNA binding"/>
    <property type="evidence" value="ECO:0007669"/>
    <property type="project" value="UniProtKB-KW"/>
</dbReference>
<evidence type="ECO:0000313" key="8">
    <source>
        <dbReference type="Proteomes" id="UP000254792"/>
    </source>
</evidence>
<dbReference type="SUPFAM" id="SSF88723">
    <property type="entry name" value="PIN domain-like"/>
    <property type="match status" value="1"/>
</dbReference>
<dbReference type="GO" id="GO:0033567">
    <property type="term" value="P:DNA replication, Okazaki fragment processing"/>
    <property type="evidence" value="ECO:0007669"/>
    <property type="project" value="InterPro"/>
</dbReference>